<dbReference type="InterPro" id="IPR005569">
    <property type="entry name" value="Arc_DNA-bd_dom"/>
</dbReference>
<sequence>MTEERKPMANIPPFGLRMQPDLKAQVEEAARANNRSLNAEIVSRLERSFVVDREQRDWEKLKDFYTADERYIVDEYFSGKTTDPTSGVKGEKLETDLVKQINRIISKRTEIMGEVIAREFDKRGMLTAPGNGERASRHVTPEEMKALQNAPPDIMPKVLECLSRKDVDAALAILEEARKKGEG</sequence>
<feature type="domain" description="Arc-like DNA binding" evidence="1">
    <location>
        <begin position="10"/>
        <end position="49"/>
    </location>
</feature>
<organism evidence="2 3">
    <name type="scientific">Nitratireductor aquimarinus</name>
    <dbReference type="NCBI Taxonomy" id="889300"/>
    <lineage>
        <taxon>Bacteria</taxon>
        <taxon>Pseudomonadati</taxon>
        <taxon>Pseudomonadota</taxon>
        <taxon>Alphaproteobacteria</taxon>
        <taxon>Hyphomicrobiales</taxon>
        <taxon>Phyllobacteriaceae</taxon>
        <taxon>Nitratireductor</taxon>
    </lineage>
</organism>
<evidence type="ECO:0000313" key="2">
    <source>
        <dbReference type="EMBL" id="MDV6226314.1"/>
    </source>
</evidence>
<dbReference type="GO" id="GO:0003677">
    <property type="term" value="F:DNA binding"/>
    <property type="evidence" value="ECO:0007669"/>
    <property type="project" value="UniProtKB-KW"/>
</dbReference>
<gene>
    <name evidence="2" type="ORF">R2G56_08450</name>
</gene>
<dbReference type="RefSeq" id="WP_317560996.1">
    <property type="nucleotide sequence ID" value="NZ_JAWLIP010000003.1"/>
</dbReference>
<dbReference type="SUPFAM" id="SSF47598">
    <property type="entry name" value="Ribbon-helix-helix"/>
    <property type="match status" value="1"/>
</dbReference>
<comment type="caution">
    <text evidence="2">The sequence shown here is derived from an EMBL/GenBank/DDBJ whole genome shotgun (WGS) entry which is preliminary data.</text>
</comment>
<keyword evidence="3" id="KW-1185">Reference proteome</keyword>
<dbReference type="InterPro" id="IPR013321">
    <property type="entry name" value="Arc_rbn_hlx_hlx"/>
</dbReference>
<keyword evidence="2" id="KW-0238">DNA-binding</keyword>
<dbReference type="InterPro" id="IPR010985">
    <property type="entry name" value="Ribbon_hlx_hlx"/>
</dbReference>
<proteinExistence type="predicted"/>
<dbReference type="Pfam" id="PF03869">
    <property type="entry name" value="Arc"/>
    <property type="match status" value="1"/>
</dbReference>
<reference evidence="2 3" key="1">
    <citation type="submission" date="2023-10" db="EMBL/GenBank/DDBJ databases">
        <authorList>
            <person name="Venkata Ramana C."/>
            <person name="Sasikala C."/>
            <person name="Dhurka M."/>
        </authorList>
    </citation>
    <scope>NUCLEOTIDE SEQUENCE [LARGE SCALE GENOMIC DNA]</scope>
    <source>
        <strain evidence="2 3">KCTC 32151</strain>
    </source>
</reference>
<dbReference type="EMBL" id="JAWLIP010000003">
    <property type="protein sequence ID" value="MDV6226314.1"/>
    <property type="molecule type" value="Genomic_DNA"/>
</dbReference>
<dbReference type="Gene3D" id="1.10.1220.10">
    <property type="entry name" value="Met repressor-like"/>
    <property type="match status" value="1"/>
</dbReference>
<protein>
    <submittedName>
        <fullName evidence="2">Arc family DNA-binding protein</fullName>
    </submittedName>
</protein>
<name>A0ABU4AJ99_9HYPH</name>
<evidence type="ECO:0000259" key="1">
    <source>
        <dbReference type="Pfam" id="PF03869"/>
    </source>
</evidence>
<evidence type="ECO:0000313" key="3">
    <source>
        <dbReference type="Proteomes" id="UP001185659"/>
    </source>
</evidence>
<accession>A0ABU4AJ99</accession>
<dbReference type="Proteomes" id="UP001185659">
    <property type="component" value="Unassembled WGS sequence"/>
</dbReference>